<reference evidence="1 2" key="1">
    <citation type="submission" date="2017-08" db="EMBL/GenBank/DDBJ databases">
        <authorList>
            <person name="Chaillou S."/>
        </authorList>
    </citation>
    <scope>NUCLEOTIDE SEQUENCE [LARGE SCALE GENOMIC DNA]</scope>
    <source>
        <strain evidence="1 2">MFPA15A1205</strain>
    </source>
</reference>
<sequence length="278" mass="30654">MTDDGLVNRLAAKDQEHRILISIDMHLSAITIEQSQLAFACHLLAIQLHGALEHHQCGVVAFAQIKRSRLAPLQPDIPHLDVSKGVRRATETVEFTGNQAQPSGVVLEGYIRDIPIQNALITRCGHFVFGGQVDPQLNHLQGAATAGECLGMEFFMQDPGRRRHPLHITGADHPTVTGGIAVFDFALVNDGDGFKPAMRVLPYAATLGGRREFGGSCVIQQQEWADVFTHLVVRKHRAYRETITDPVATRRCVNAKNVFHRVPPVIHGNSLDSMRFVD</sequence>
<dbReference type="EMBL" id="OBKZ01000016">
    <property type="protein sequence ID" value="SOB52439.1"/>
    <property type="molecule type" value="Genomic_DNA"/>
</dbReference>
<proteinExistence type="predicted"/>
<name>A0AAX2H6Q4_9PSED</name>
<gene>
    <name evidence="1" type="ORF">PLUA15_230182</name>
</gene>
<protein>
    <submittedName>
        <fullName evidence="1">Uncharacterized protein</fullName>
    </submittedName>
</protein>
<evidence type="ECO:0000313" key="1">
    <source>
        <dbReference type="EMBL" id="SOB52439.1"/>
    </source>
</evidence>
<organism evidence="1 2">
    <name type="scientific">Pseudomonas lundensis</name>
    <dbReference type="NCBI Taxonomy" id="86185"/>
    <lineage>
        <taxon>Bacteria</taxon>
        <taxon>Pseudomonadati</taxon>
        <taxon>Pseudomonadota</taxon>
        <taxon>Gammaproteobacteria</taxon>
        <taxon>Pseudomonadales</taxon>
        <taxon>Pseudomonadaceae</taxon>
        <taxon>Pseudomonas</taxon>
    </lineage>
</organism>
<dbReference type="Proteomes" id="UP000219564">
    <property type="component" value="Unassembled WGS sequence"/>
</dbReference>
<dbReference type="AntiFam" id="ANF00117">
    <property type="entry name" value="Shadow ORF (opposite PRN2)"/>
</dbReference>
<comment type="caution">
    <text evidence="1">The sequence shown here is derived from an EMBL/GenBank/DDBJ whole genome shotgun (WGS) entry which is preliminary data.</text>
</comment>
<evidence type="ECO:0000313" key="2">
    <source>
        <dbReference type="Proteomes" id="UP000219564"/>
    </source>
</evidence>
<dbReference type="AlphaFoldDB" id="A0AAX2H6Q4"/>
<accession>A0AAX2H6Q4</accession>